<dbReference type="InterPro" id="IPR056632">
    <property type="entry name" value="DUF7730"/>
</dbReference>
<keyword evidence="4" id="KW-1185">Reference proteome</keyword>
<gene>
    <name evidence="3" type="ORF">F5X68DRAFT_259462</name>
</gene>
<dbReference type="OrthoDB" id="4757095at2759"/>
<name>A0A9P8VIC4_9PEZI</name>
<feature type="compositionally biased region" description="Low complexity" evidence="1">
    <location>
        <begin position="69"/>
        <end position="87"/>
    </location>
</feature>
<feature type="region of interest" description="Disordered" evidence="1">
    <location>
        <begin position="111"/>
        <end position="134"/>
    </location>
</feature>
<feature type="compositionally biased region" description="Low complexity" evidence="1">
    <location>
        <begin position="111"/>
        <end position="123"/>
    </location>
</feature>
<evidence type="ECO:0000259" key="2">
    <source>
        <dbReference type="Pfam" id="PF24864"/>
    </source>
</evidence>
<feature type="region of interest" description="Disordered" evidence="1">
    <location>
        <begin position="223"/>
        <end position="249"/>
    </location>
</feature>
<accession>A0A9P8VIC4</accession>
<dbReference type="AlphaFoldDB" id="A0A9P8VIC4"/>
<reference evidence="3" key="1">
    <citation type="journal article" date="2021" name="Nat. Commun.">
        <title>Genetic determinants of endophytism in the Arabidopsis root mycobiome.</title>
        <authorList>
            <person name="Mesny F."/>
            <person name="Miyauchi S."/>
            <person name="Thiergart T."/>
            <person name="Pickel B."/>
            <person name="Atanasova L."/>
            <person name="Karlsson M."/>
            <person name="Huettel B."/>
            <person name="Barry K.W."/>
            <person name="Haridas S."/>
            <person name="Chen C."/>
            <person name="Bauer D."/>
            <person name="Andreopoulos W."/>
            <person name="Pangilinan J."/>
            <person name="LaButti K."/>
            <person name="Riley R."/>
            <person name="Lipzen A."/>
            <person name="Clum A."/>
            <person name="Drula E."/>
            <person name="Henrissat B."/>
            <person name="Kohler A."/>
            <person name="Grigoriev I.V."/>
            <person name="Martin F.M."/>
            <person name="Hacquard S."/>
        </authorList>
    </citation>
    <scope>NUCLEOTIDE SEQUENCE</scope>
    <source>
        <strain evidence="3">MPI-SDFR-AT-0117</strain>
    </source>
</reference>
<protein>
    <recommendedName>
        <fullName evidence="2">DUF7730 domain-containing protein</fullName>
    </recommendedName>
</protein>
<proteinExistence type="predicted"/>
<evidence type="ECO:0000313" key="3">
    <source>
        <dbReference type="EMBL" id="KAH6691388.1"/>
    </source>
</evidence>
<evidence type="ECO:0000256" key="1">
    <source>
        <dbReference type="SAM" id="MobiDB-lite"/>
    </source>
</evidence>
<comment type="caution">
    <text evidence="3">The sequence shown here is derived from an EMBL/GenBank/DDBJ whole genome shotgun (WGS) entry which is preliminary data.</text>
</comment>
<feature type="region of interest" description="Disordered" evidence="1">
    <location>
        <begin position="1"/>
        <end position="88"/>
    </location>
</feature>
<dbReference type="Proteomes" id="UP000770015">
    <property type="component" value="Unassembled WGS sequence"/>
</dbReference>
<dbReference type="Pfam" id="PF24864">
    <property type="entry name" value="DUF7730"/>
    <property type="match status" value="1"/>
</dbReference>
<evidence type="ECO:0000313" key="4">
    <source>
        <dbReference type="Proteomes" id="UP000770015"/>
    </source>
</evidence>
<dbReference type="EMBL" id="JAGSXJ010000005">
    <property type="protein sequence ID" value="KAH6691388.1"/>
    <property type="molecule type" value="Genomic_DNA"/>
</dbReference>
<feature type="domain" description="DUF7730" evidence="2">
    <location>
        <begin position="126"/>
        <end position="289"/>
    </location>
</feature>
<sequence>MARPKTFRNLTQKAGQLLRRRSRSHAPGRSTGVPIPQLLTDPTEMDVDLDYSSANGSRSDSPSSHDDIPSLASSGSSPLSSQTSLASHEISLSGMPSAVAVSPPVLPPSHESLLPLASSTASTETHHQNQSSFFRKLPPEIREQIYIQYWLSVGIDRHVFLQDGDFCFAPCVVDHDDPVDECQVALAREFPQSGPPVQRHHKWFRRMTSPWCNHWRCEEALRRSSRRQQRKKQRDEDEDDERPTSQGRPDKLVTCLPLLLACKRLYQESLPSLKRHTSLTITDKDTAHALLIKRRSPRPTPGRARHPIFDFLPHIQTLNISLRHEGPDFLWMNSAALWAALSARSLPGLRRISLWLDGWEPVSRRLIPQFRDLWANVPPAVARKLSVSFPCAADGLWAWDDVAVRIAGAGNGFHPHQLAHWTPDGSFDHHIPVLMLPPLVPEFHVVLRGWEAYTANGHGWIARNEIVGRGGAGPKALLASMNPFEDLKLYGRGFFDPFYPI</sequence>
<organism evidence="3 4">
    <name type="scientific">Plectosphaerella plurivora</name>
    <dbReference type="NCBI Taxonomy" id="936078"/>
    <lineage>
        <taxon>Eukaryota</taxon>
        <taxon>Fungi</taxon>
        <taxon>Dikarya</taxon>
        <taxon>Ascomycota</taxon>
        <taxon>Pezizomycotina</taxon>
        <taxon>Sordariomycetes</taxon>
        <taxon>Hypocreomycetidae</taxon>
        <taxon>Glomerellales</taxon>
        <taxon>Plectosphaerellaceae</taxon>
        <taxon>Plectosphaerella</taxon>
    </lineage>
</organism>
<feature type="compositionally biased region" description="Basic residues" evidence="1">
    <location>
        <begin position="223"/>
        <end position="232"/>
    </location>
</feature>